<evidence type="ECO:0000313" key="3">
    <source>
        <dbReference type="Proteomes" id="UP001146351"/>
    </source>
</evidence>
<sequence>MPPKSAAPNPRSCTLLFKKHRTTVLLSLQPWQTIESAKETLLESLRARGYSEVGGASLPQAAPDIEFGVPVDRSDLEQGWRPLQVDPTADNDQSTEENSTESPTIEGVGLSNGHLVAFRFRQSSGTGTNGGAANDGTAKDLGWDVEIPRYADEDEEEI</sequence>
<keyword evidence="3" id="KW-1185">Reference proteome</keyword>
<evidence type="ECO:0000313" key="2">
    <source>
        <dbReference type="EMBL" id="KAJ5156189.1"/>
    </source>
</evidence>
<dbReference type="OrthoDB" id="5376498at2759"/>
<feature type="compositionally biased region" description="Basic and acidic residues" evidence="1">
    <location>
        <begin position="137"/>
        <end position="151"/>
    </location>
</feature>
<organism evidence="2 3">
    <name type="scientific">Penicillium capsulatum</name>
    <dbReference type="NCBI Taxonomy" id="69766"/>
    <lineage>
        <taxon>Eukaryota</taxon>
        <taxon>Fungi</taxon>
        <taxon>Dikarya</taxon>
        <taxon>Ascomycota</taxon>
        <taxon>Pezizomycotina</taxon>
        <taxon>Eurotiomycetes</taxon>
        <taxon>Eurotiomycetidae</taxon>
        <taxon>Eurotiales</taxon>
        <taxon>Aspergillaceae</taxon>
        <taxon>Penicillium</taxon>
    </lineage>
</organism>
<reference evidence="2" key="2">
    <citation type="journal article" date="2023" name="IMA Fungus">
        <title>Comparative genomic study of the Penicillium genus elucidates a diverse pangenome and 15 lateral gene transfer events.</title>
        <authorList>
            <person name="Petersen C."/>
            <person name="Sorensen T."/>
            <person name="Nielsen M.R."/>
            <person name="Sondergaard T.E."/>
            <person name="Sorensen J.L."/>
            <person name="Fitzpatrick D.A."/>
            <person name="Frisvad J.C."/>
            <person name="Nielsen K.L."/>
        </authorList>
    </citation>
    <scope>NUCLEOTIDE SEQUENCE</scope>
    <source>
        <strain evidence="2">IBT 21917</strain>
    </source>
</reference>
<gene>
    <name evidence="2" type="ORF">N7492_008992</name>
</gene>
<protein>
    <submittedName>
        <fullName evidence="2">Uncharacterized protein</fullName>
    </submittedName>
</protein>
<accession>A0A9W9HTR3</accession>
<reference evidence="2" key="1">
    <citation type="submission" date="2022-11" db="EMBL/GenBank/DDBJ databases">
        <authorList>
            <person name="Petersen C."/>
        </authorList>
    </citation>
    <scope>NUCLEOTIDE SEQUENCE</scope>
    <source>
        <strain evidence="2">IBT 21917</strain>
    </source>
</reference>
<comment type="caution">
    <text evidence="2">The sequence shown here is derived from an EMBL/GenBank/DDBJ whole genome shotgun (WGS) entry which is preliminary data.</text>
</comment>
<feature type="region of interest" description="Disordered" evidence="1">
    <location>
        <begin position="54"/>
        <end position="158"/>
    </location>
</feature>
<proteinExistence type="predicted"/>
<dbReference type="EMBL" id="JAPQKO010000006">
    <property type="protein sequence ID" value="KAJ5156189.1"/>
    <property type="molecule type" value="Genomic_DNA"/>
</dbReference>
<dbReference type="Proteomes" id="UP001146351">
    <property type="component" value="Unassembled WGS sequence"/>
</dbReference>
<dbReference type="AlphaFoldDB" id="A0A9W9HTR3"/>
<evidence type="ECO:0000256" key="1">
    <source>
        <dbReference type="SAM" id="MobiDB-lite"/>
    </source>
</evidence>
<name>A0A9W9HTR3_9EURO</name>